<dbReference type="PANTHER" id="PTHR34265">
    <property type="entry name" value="TYPE III PANTOTHENATE KINASE"/>
    <property type="match status" value="1"/>
</dbReference>
<evidence type="ECO:0000256" key="3">
    <source>
        <dbReference type="ARBA" id="ARBA00011738"/>
    </source>
</evidence>
<keyword evidence="5" id="KW-0808">Transferase</keyword>
<keyword evidence="6" id="KW-0547">Nucleotide-binding</keyword>
<keyword evidence="7" id="KW-0418">Kinase</keyword>
<dbReference type="GO" id="GO:0005737">
    <property type="term" value="C:cytoplasm"/>
    <property type="evidence" value="ECO:0007669"/>
    <property type="project" value="UniProtKB-SubCell"/>
</dbReference>
<comment type="subunit">
    <text evidence="3">Homodimer.</text>
</comment>
<comment type="similarity">
    <text evidence="11">Belongs to the type III pantothenate kinase family.</text>
</comment>
<comment type="subcellular location">
    <subcellularLocation>
        <location evidence="2">Cytoplasm</location>
    </subcellularLocation>
</comment>
<evidence type="ECO:0000256" key="9">
    <source>
        <dbReference type="ARBA" id="ARBA00022958"/>
    </source>
</evidence>
<evidence type="ECO:0000256" key="8">
    <source>
        <dbReference type="ARBA" id="ARBA00022840"/>
    </source>
</evidence>
<dbReference type="GO" id="GO:0005524">
    <property type="term" value="F:ATP binding"/>
    <property type="evidence" value="ECO:0007669"/>
    <property type="project" value="UniProtKB-KW"/>
</dbReference>
<sequence>MIILELDIGNSRIKWRATDTTKGAAVKVGEAAGLQELKTNLSEVKPDAVRLCSVRGKTFTSSVCQWFKDSWGIEALEAKVERSSGGVTNNYEDLSQLGIDRWLAMLAAYQLAGSTCVIVDSGTALTLDILAEDGCHEGGYILPGLKLMAVSLESNTGIHLSEELPVATPEPGHSTDEAVINGNLTALLSLVKQVLQSVAEQNPSVKLFLSGGDAEQLNKHIPFENKQLVRSLGLEGLAIACPVEGEGGDQL</sequence>
<evidence type="ECO:0000256" key="11">
    <source>
        <dbReference type="ARBA" id="ARBA00038036"/>
    </source>
</evidence>
<evidence type="ECO:0000256" key="10">
    <source>
        <dbReference type="ARBA" id="ARBA00022993"/>
    </source>
</evidence>
<evidence type="ECO:0000256" key="4">
    <source>
        <dbReference type="ARBA" id="ARBA00022490"/>
    </source>
</evidence>
<dbReference type="EMBL" id="UINC01058964">
    <property type="protein sequence ID" value="SVB81841.1"/>
    <property type="molecule type" value="Genomic_DNA"/>
</dbReference>
<keyword evidence="10" id="KW-0173">Coenzyme A biosynthesis</keyword>
<evidence type="ECO:0000256" key="6">
    <source>
        <dbReference type="ARBA" id="ARBA00022741"/>
    </source>
</evidence>
<evidence type="ECO:0000256" key="7">
    <source>
        <dbReference type="ARBA" id="ARBA00022777"/>
    </source>
</evidence>
<evidence type="ECO:0000256" key="2">
    <source>
        <dbReference type="ARBA" id="ARBA00004496"/>
    </source>
</evidence>
<dbReference type="InterPro" id="IPR043129">
    <property type="entry name" value="ATPase_NBD"/>
</dbReference>
<accession>A0A382H5Z0</accession>
<evidence type="ECO:0000256" key="1">
    <source>
        <dbReference type="ARBA" id="ARBA00001958"/>
    </source>
</evidence>
<keyword evidence="9" id="KW-0630">Potassium</keyword>
<dbReference type="SUPFAM" id="SSF53067">
    <property type="entry name" value="Actin-like ATPase domain"/>
    <property type="match status" value="2"/>
</dbReference>
<gene>
    <name evidence="13" type="ORF">METZ01_LOCUS234695</name>
</gene>
<evidence type="ECO:0000256" key="12">
    <source>
        <dbReference type="ARBA" id="ARBA00040883"/>
    </source>
</evidence>
<dbReference type="PANTHER" id="PTHR34265:SF1">
    <property type="entry name" value="TYPE III PANTOTHENATE KINASE"/>
    <property type="match status" value="1"/>
</dbReference>
<reference evidence="13" key="1">
    <citation type="submission" date="2018-05" db="EMBL/GenBank/DDBJ databases">
        <authorList>
            <person name="Lanie J.A."/>
            <person name="Ng W.-L."/>
            <person name="Kazmierczak K.M."/>
            <person name="Andrzejewski T.M."/>
            <person name="Davidsen T.M."/>
            <person name="Wayne K.J."/>
            <person name="Tettelin H."/>
            <person name="Glass J.I."/>
            <person name="Rusch D."/>
            <person name="Podicherti R."/>
            <person name="Tsui H.-C.T."/>
            <person name="Winkler M.E."/>
        </authorList>
    </citation>
    <scope>NUCLEOTIDE SEQUENCE</scope>
</reference>
<proteinExistence type="inferred from homology"/>
<protein>
    <recommendedName>
        <fullName evidence="12">Type III pantothenate kinase</fullName>
    </recommendedName>
</protein>
<keyword evidence="4" id="KW-0963">Cytoplasm</keyword>
<dbReference type="CDD" id="cd24015">
    <property type="entry name" value="ASKHA_NBD_PanK-III"/>
    <property type="match status" value="1"/>
</dbReference>
<keyword evidence="8" id="KW-0067">ATP-binding</keyword>
<comment type="cofactor">
    <cofactor evidence="1">
        <name>K(+)</name>
        <dbReference type="ChEBI" id="CHEBI:29103"/>
    </cofactor>
</comment>
<dbReference type="Pfam" id="PF03309">
    <property type="entry name" value="Pan_kinase"/>
    <property type="match status" value="1"/>
</dbReference>
<dbReference type="NCBIfam" id="TIGR00671">
    <property type="entry name" value="baf"/>
    <property type="match status" value="1"/>
</dbReference>
<dbReference type="AlphaFoldDB" id="A0A382H5Z0"/>
<dbReference type="InterPro" id="IPR004619">
    <property type="entry name" value="Type_III_PanK"/>
</dbReference>
<dbReference type="GO" id="GO:0004594">
    <property type="term" value="F:pantothenate kinase activity"/>
    <property type="evidence" value="ECO:0007669"/>
    <property type="project" value="InterPro"/>
</dbReference>
<name>A0A382H5Z0_9ZZZZ</name>
<evidence type="ECO:0000256" key="5">
    <source>
        <dbReference type="ARBA" id="ARBA00022679"/>
    </source>
</evidence>
<dbReference type="Gene3D" id="3.30.420.40">
    <property type="match status" value="2"/>
</dbReference>
<dbReference type="GO" id="GO:0015937">
    <property type="term" value="P:coenzyme A biosynthetic process"/>
    <property type="evidence" value="ECO:0007669"/>
    <property type="project" value="UniProtKB-KW"/>
</dbReference>
<organism evidence="13">
    <name type="scientific">marine metagenome</name>
    <dbReference type="NCBI Taxonomy" id="408172"/>
    <lineage>
        <taxon>unclassified sequences</taxon>
        <taxon>metagenomes</taxon>
        <taxon>ecological metagenomes</taxon>
    </lineage>
</organism>
<evidence type="ECO:0000313" key="13">
    <source>
        <dbReference type="EMBL" id="SVB81841.1"/>
    </source>
</evidence>
<dbReference type="HAMAP" id="MF_01274">
    <property type="entry name" value="Pantothen_kinase_3"/>
    <property type="match status" value="1"/>
</dbReference>